<reference evidence="2" key="1">
    <citation type="submission" date="2021-02" db="EMBL/GenBank/DDBJ databases">
        <authorList>
            <person name="Dougan E. K."/>
            <person name="Rhodes N."/>
            <person name="Thang M."/>
            <person name="Chan C."/>
        </authorList>
    </citation>
    <scope>NUCLEOTIDE SEQUENCE</scope>
</reference>
<keyword evidence="1" id="KW-0812">Transmembrane</keyword>
<evidence type="ECO:0000313" key="2">
    <source>
        <dbReference type="EMBL" id="CAE7376739.1"/>
    </source>
</evidence>
<dbReference type="EMBL" id="CAJNDS010002214">
    <property type="protein sequence ID" value="CAE7376739.1"/>
    <property type="molecule type" value="Genomic_DNA"/>
</dbReference>
<keyword evidence="3" id="KW-1185">Reference proteome</keyword>
<organism evidence="2 3">
    <name type="scientific">Symbiodinium natans</name>
    <dbReference type="NCBI Taxonomy" id="878477"/>
    <lineage>
        <taxon>Eukaryota</taxon>
        <taxon>Sar</taxon>
        <taxon>Alveolata</taxon>
        <taxon>Dinophyceae</taxon>
        <taxon>Suessiales</taxon>
        <taxon>Symbiodiniaceae</taxon>
        <taxon>Symbiodinium</taxon>
    </lineage>
</organism>
<keyword evidence="1" id="KW-0472">Membrane</keyword>
<dbReference type="OrthoDB" id="431135at2759"/>
<dbReference type="AlphaFoldDB" id="A0A812QB91"/>
<evidence type="ECO:0000256" key="1">
    <source>
        <dbReference type="SAM" id="Phobius"/>
    </source>
</evidence>
<proteinExistence type="predicted"/>
<name>A0A812QB91_9DINO</name>
<evidence type="ECO:0000313" key="3">
    <source>
        <dbReference type="Proteomes" id="UP000604046"/>
    </source>
</evidence>
<keyword evidence="1" id="KW-1133">Transmembrane helix</keyword>
<comment type="caution">
    <text evidence="2">The sequence shown here is derived from an EMBL/GenBank/DDBJ whole genome shotgun (WGS) entry which is preliminary data.</text>
</comment>
<accession>A0A812QB91</accession>
<feature type="transmembrane region" description="Helical" evidence="1">
    <location>
        <begin position="53"/>
        <end position="71"/>
    </location>
</feature>
<gene>
    <name evidence="2" type="ORF">SNAT2548_LOCUS20577</name>
</gene>
<sequence>MASFVGGSNLPRAPAVPRSQVAMKAWQERQRFFKTSVGPVPVQLPWMSEPMDGFTFALYMMGLFLVVASFGDELGSYEEIKWGGARPPKEYVEEMKRIEARRKRRYLDLKSVSKE</sequence>
<dbReference type="Proteomes" id="UP000604046">
    <property type="component" value="Unassembled WGS sequence"/>
</dbReference>
<protein>
    <submittedName>
        <fullName evidence="2">Uncharacterized protein</fullName>
    </submittedName>
</protein>